<evidence type="ECO:0000256" key="7">
    <source>
        <dbReference type="ARBA" id="ARBA00047989"/>
    </source>
</evidence>
<sequence>MAVEVIQSGVLRKVAHGFLGRKGGVSTGIYAGLNVGLGAEDARESVIANRLLGVQSVLPGAMLARVHQFHSADVVQVDNAISQDDPPQGDAMVTDRPNVLLGIVTADCVPVLFADTDAGVIGAAHAGWKGAIHGVLENTINAMEKLGAQAGRISCAIGPCIAQKSYEVDEGFFRNFVEHTASNERFFADGKAGHYQFDIEGYVAARLAAAGIRTVECLGEDTYSQPDRFFSYRRSCHLGEPGYGRQLSLIGLHP</sequence>
<evidence type="ECO:0000256" key="1">
    <source>
        <dbReference type="ARBA" id="ARBA00000553"/>
    </source>
</evidence>
<comment type="catalytic activity">
    <reaction evidence="8">
        <text>adenosine + phosphate = alpha-D-ribose 1-phosphate + adenine</text>
        <dbReference type="Rhea" id="RHEA:27642"/>
        <dbReference type="ChEBI" id="CHEBI:16335"/>
        <dbReference type="ChEBI" id="CHEBI:16708"/>
        <dbReference type="ChEBI" id="CHEBI:43474"/>
        <dbReference type="ChEBI" id="CHEBI:57720"/>
        <dbReference type="EC" id="2.4.2.1"/>
    </reaction>
    <physiologicalReaction direction="left-to-right" evidence="8">
        <dbReference type="Rhea" id="RHEA:27643"/>
    </physiologicalReaction>
</comment>
<keyword evidence="4" id="KW-0479">Metal-binding</keyword>
<gene>
    <name evidence="11" type="primary">pgeF</name>
    <name evidence="11" type="ORF">D7D48_01980</name>
</gene>
<proteinExistence type="inferred from homology"/>
<evidence type="ECO:0000256" key="9">
    <source>
        <dbReference type="ARBA" id="ARBA00049893"/>
    </source>
</evidence>
<name>A0A3R8R7I0_9SPHN</name>
<evidence type="ECO:0000256" key="4">
    <source>
        <dbReference type="ARBA" id="ARBA00022723"/>
    </source>
</evidence>
<evidence type="ECO:0000256" key="10">
    <source>
        <dbReference type="RuleBase" id="RU361274"/>
    </source>
</evidence>
<dbReference type="AlphaFoldDB" id="A0A3R8R7I0"/>
<dbReference type="GO" id="GO:0017061">
    <property type="term" value="F:S-methyl-5-thioadenosine phosphorylase activity"/>
    <property type="evidence" value="ECO:0007669"/>
    <property type="project" value="UniProtKB-EC"/>
</dbReference>
<keyword evidence="3" id="KW-0808">Transferase</keyword>
<evidence type="ECO:0000313" key="11">
    <source>
        <dbReference type="EMBL" id="RRQ51688.1"/>
    </source>
</evidence>
<comment type="catalytic activity">
    <reaction evidence="1">
        <text>inosine + phosphate = alpha-D-ribose 1-phosphate + hypoxanthine</text>
        <dbReference type="Rhea" id="RHEA:27646"/>
        <dbReference type="ChEBI" id="CHEBI:17368"/>
        <dbReference type="ChEBI" id="CHEBI:17596"/>
        <dbReference type="ChEBI" id="CHEBI:43474"/>
        <dbReference type="ChEBI" id="CHEBI:57720"/>
        <dbReference type="EC" id="2.4.2.1"/>
    </reaction>
    <physiologicalReaction direction="left-to-right" evidence="1">
        <dbReference type="Rhea" id="RHEA:27647"/>
    </physiologicalReaction>
</comment>
<dbReference type="PANTHER" id="PTHR30616">
    <property type="entry name" value="UNCHARACTERIZED PROTEIN YFIH"/>
    <property type="match status" value="1"/>
</dbReference>
<dbReference type="InterPro" id="IPR011324">
    <property type="entry name" value="Cytotoxic_necrot_fac-like_cat"/>
</dbReference>
<dbReference type="Pfam" id="PF02578">
    <property type="entry name" value="Cu-oxidase_4"/>
    <property type="match status" value="1"/>
</dbReference>
<dbReference type="Gene3D" id="3.60.140.10">
    <property type="entry name" value="CNF1/YfiH-like putative cysteine hydrolases"/>
    <property type="match status" value="1"/>
</dbReference>
<evidence type="ECO:0000256" key="3">
    <source>
        <dbReference type="ARBA" id="ARBA00022679"/>
    </source>
</evidence>
<dbReference type="SUPFAM" id="SSF64438">
    <property type="entry name" value="CNF1/YfiH-like putative cysteine hydrolases"/>
    <property type="match status" value="1"/>
</dbReference>
<keyword evidence="12" id="KW-1185">Reference proteome</keyword>
<evidence type="ECO:0000256" key="2">
    <source>
        <dbReference type="ARBA" id="ARBA00007353"/>
    </source>
</evidence>
<evidence type="ECO:0000256" key="5">
    <source>
        <dbReference type="ARBA" id="ARBA00022801"/>
    </source>
</evidence>
<dbReference type="InterPro" id="IPR038371">
    <property type="entry name" value="Cu_polyphenol_OxRdtase_sf"/>
</dbReference>
<protein>
    <recommendedName>
        <fullName evidence="10">Purine nucleoside phosphorylase</fullName>
    </recommendedName>
</protein>
<dbReference type="GO" id="GO:0016787">
    <property type="term" value="F:hydrolase activity"/>
    <property type="evidence" value="ECO:0007669"/>
    <property type="project" value="UniProtKB-KW"/>
</dbReference>
<dbReference type="GO" id="GO:0005507">
    <property type="term" value="F:copper ion binding"/>
    <property type="evidence" value="ECO:0007669"/>
    <property type="project" value="TreeGrafter"/>
</dbReference>
<dbReference type="OrthoDB" id="4279at2"/>
<accession>A0A3R8R7I0</accession>
<keyword evidence="6" id="KW-0862">Zinc</keyword>
<keyword evidence="5" id="KW-0378">Hydrolase</keyword>
<reference evidence="11 12" key="1">
    <citation type="submission" date="2018-12" db="EMBL/GenBank/DDBJ databases">
        <authorList>
            <person name="Kim S.-J."/>
            <person name="Jung G.-Y."/>
        </authorList>
    </citation>
    <scope>NUCLEOTIDE SEQUENCE [LARGE SCALE GENOMIC DNA]</scope>
    <source>
        <strain evidence="11 12">03SU3-P</strain>
    </source>
</reference>
<evidence type="ECO:0000313" key="12">
    <source>
        <dbReference type="Proteomes" id="UP000268553"/>
    </source>
</evidence>
<dbReference type="EMBL" id="RWJI01000001">
    <property type="protein sequence ID" value="RRQ51688.1"/>
    <property type="molecule type" value="Genomic_DNA"/>
</dbReference>
<evidence type="ECO:0000256" key="8">
    <source>
        <dbReference type="ARBA" id="ARBA00048968"/>
    </source>
</evidence>
<comment type="catalytic activity">
    <reaction evidence="9">
        <text>S-methyl-5'-thioadenosine + phosphate = 5-(methylsulfanyl)-alpha-D-ribose 1-phosphate + adenine</text>
        <dbReference type="Rhea" id="RHEA:11852"/>
        <dbReference type="ChEBI" id="CHEBI:16708"/>
        <dbReference type="ChEBI" id="CHEBI:17509"/>
        <dbReference type="ChEBI" id="CHEBI:43474"/>
        <dbReference type="ChEBI" id="CHEBI:58533"/>
        <dbReference type="EC" id="2.4.2.28"/>
    </reaction>
    <physiologicalReaction direction="left-to-right" evidence="9">
        <dbReference type="Rhea" id="RHEA:11853"/>
    </physiologicalReaction>
</comment>
<dbReference type="InterPro" id="IPR003730">
    <property type="entry name" value="Cu_polyphenol_OxRdtase"/>
</dbReference>
<evidence type="ECO:0000256" key="6">
    <source>
        <dbReference type="ARBA" id="ARBA00022833"/>
    </source>
</evidence>
<comment type="catalytic activity">
    <reaction evidence="7">
        <text>adenosine + H2O + H(+) = inosine + NH4(+)</text>
        <dbReference type="Rhea" id="RHEA:24408"/>
        <dbReference type="ChEBI" id="CHEBI:15377"/>
        <dbReference type="ChEBI" id="CHEBI:15378"/>
        <dbReference type="ChEBI" id="CHEBI:16335"/>
        <dbReference type="ChEBI" id="CHEBI:17596"/>
        <dbReference type="ChEBI" id="CHEBI:28938"/>
        <dbReference type="EC" id="3.5.4.4"/>
    </reaction>
    <physiologicalReaction direction="left-to-right" evidence="7">
        <dbReference type="Rhea" id="RHEA:24409"/>
    </physiologicalReaction>
</comment>
<organism evidence="11 12">
    <name type="scientific">Sphingorhabdus wooponensis</name>
    <dbReference type="NCBI Taxonomy" id="940136"/>
    <lineage>
        <taxon>Bacteria</taxon>
        <taxon>Pseudomonadati</taxon>
        <taxon>Pseudomonadota</taxon>
        <taxon>Alphaproteobacteria</taxon>
        <taxon>Sphingomonadales</taxon>
        <taxon>Sphingomonadaceae</taxon>
        <taxon>Sphingorhabdus</taxon>
    </lineage>
</organism>
<dbReference type="NCBIfam" id="TIGR00726">
    <property type="entry name" value="peptidoglycan editing factor PgeF"/>
    <property type="match status" value="1"/>
</dbReference>
<comment type="similarity">
    <text evidence="2 10">Belongs to the purine nucleoside phosphorylase YfiH/LACC1 family.</text>
</comment>
<dbReference type="Proteomes" id="UP000268553">
    <property type="component" value="Unassembled WGS sequence"/>
</dbReference>
<dbReference type="CDD" id="cd16833">
    <property type="entry name" value="YfiH"/>
    <property type="match status" value="1"/>
</dbReference>
<dbReference type="PANTHER" id="PTHR30616:SF2">
    <property type="entry name" value="PURINE NUCLEOSIDE PHOSPHORYLASE LACC1"/>
    <property type="match status" value="1"/>
</dbReference>
<dbReference type="RefSeq" id="WP_125229702.1">
    <property type="nucleotide sequence ID" value="NZ_RWJI01000001.1"/>
</dbReference>
<comment type="caution">
    <text evidence="11">The sequence shown here is derived from an EMBL/GenBank/DDBJ whole genome shotgun (WGS) entry which is preliminary data.</text>
</comment>